<comment type="caution">
    <text evidence="6">The sequence shown here is derived from an EMBL/GenBank/DDBJ whole genome shotgun (WGS) entry which is preliminary data.</text>
</comment>
<dbReference type="PANTHER" id="PTHR11071:SF561">
    <property type="entry name" value="PEPTIDYL-PROLYL CIS-TRANS ISOMERASE D-RELATED"/>
    <property type="match status" value="1"/>
</dbReference>
<evidence type="ECO:0000256" key="4">
    <source>
        <dbReference type="SAM" id="SignalP"/>
    </source>
</evidence>
<feature type="signal peptide" evidence="4">
    <location>
        <begin position="1"/>
        <end position="21"/>
    </location>
</feature>
<dbReference type="GO" id="GO:0006457">
    <property type="term" value="P:protein folding"/>
    <property type="evidence" value="ECO:0007669"/>
    <property type="project" value="InterPro"/>
</dbReference>
<dbReference type="Proteomes" id="UP000324629">
    <property type="component" value="Unassembled WGS sequence"/>
</dbReference>
<dbReference type="EMBL" id="QNGE01000495">
    <property type="protein sequence ID" value="KAA3680241.1"/>
    <property type="molecule type" value="Genomic_DNA"/>
</dbReference>
<accession>A0A5J4NXI5</accession>
<name>A0A5J4NXI5_9TREM</name>
<evidence type="ECO:0000256" key="1">
    <source>
        <dbReference type="ARBA" id="ARBA00013194"/>
    </source>
</evidence>
<dbReference type="AlphaFoldDB" id="A0A5J4NXI5"/>
<dbReference type="Pfam" id="PF00160">
    <property type="entry name" value="Pro_isomerase"/>
    <property type="match status" value="2"/>
</dbReference>
<dbReference type="EC" id="5.2.1.8" evidence="1"/>
<keyword evidence="3" id="KW-0413">Isomerase</keyword>
<dbReference type="Gene3D" id="2.40.100.10">
    <property type="entry name" value="Cyclophilin-like"/>
    <property type="match status" value="2"/>
</dbReference>
<reference evidence="6 7" key="1">
    <citation type="journal article" date="2019" name="Gigascience">
        <title>Whole-genome sequence of the oriental lung fluke Paragonimus westermani.</title>
        <authorList>
            <person name="Oey H."/>
            <person name="Zakrzewski M."/>
            <person name="Narain K."/>
            <person name="Devi K.R."/>
            <person name="Agatsuma T."/>
            <person name="Nawaratna S."/>
            <person name="Gobert G.N."/>
            <person name="Jones M.K."/>
            <person name="Ragan M.A."/>
            <person name="McManus D.P."/>
            <person name="Krause L."/>
        </authorList>
    </citation>
    <scope>NUCLEOTIDE SEQUENCE [LARGE SCALE GENOMIC DNA]</scope>
    <source>
        <strain evidence="6 7">IND2009</strain>
    </source>
</reference>
<dbReference type="GO" id="GO:0016018">
    <property type="term" value="F:cyclosporin A binding"/>
    <property type="evidence" value="ECO:0007669"/>
    <property type="project" value="TreeGrafter"/>
</dbReference>
<proteinExistence type="predicted"/>
<keyword evidence="4" id="KW-0732">Signal</keyword>
<gene>
    <name evidence="6" type="ORF">DEA37_0000862</name>
</gene>
<evidence type="ECO:0000256" key="3">
    <source>
        <dbReference type="ARBA" id="ARBA00023235"/>
    </source>
</evidence>
<keyword evidence="7" id="KW-1185">Reference proteome</keyword>
<evidence type="ECO:0000259" key="5">
    <source>
        <dbReference type="PROSITE" id="PS50072"/>
    </source>
</evidence>
<organism evidence="6 7">
    <name type="scientific">Paragonimus westermani</name>
    <dbReference type="NCBI Taxonomy" id="34504"/>
    <lineage>
        <taxon>Eukaryota</taxon>
        <taxon>Metazoa</taxon>
        <taxon>Spiralia</taxon>
        <taxon>Lophotrochozoa</taxon>
        <taxon>Platyhelminthes</taxon>
        <taxon>Trematoda</taxon>
        <taxon>Digenea</taxon>
        <taxon>Plagiorchiida</taxon>
        <taxon>Troglotremata</taxon>
        <taxon>Troglotrematidae</taxon>
        <taxon>Paragonimus</taxon>
    </lineage>
</organism>
<dbReference type="InterPro" id="IPR029000">
    <property type="entry name" value="Cyclophilin-like_dom_sf"/>
</dbReference>
<feature type="domain" description="PPIase cyclophilin-type" evidence="5">
    <location>
        <begin position="8"/>
        <end position="94"/>
    </location>
</feature>
<dbReference type="PANTHER" id="PTHR11071">
    <property type="entry name" value="PEPTIDYL-PROLYL CIS-TRANS ISOMERASE"/>
    <property type="match status" value="1"/>
</dbReference>
<dbReference type="GO" id="GO:0005737">
    <property type="term" value="C:cytoplasm"/>
    <property type="evidence" value="ECO:0007669"/>
    <property type="project" value="TreeGrafter"/>
</dbReference>
<dbReference type="InterPro" id="IPR020892">
    <property type="entry name" value="Cyclophilin-type_PPIase_CS"/>
</dbReference>
<dbReference type="PROSITE" id="PS50072">
    <property type="entry name" value="CSA_PPIASE_2"/>
    <property type="match status" value="1"/>
</dbReference>
<dbReference type="SUPFAM" id="SSF50891">
    <property type="entry name" value="Cyclophilin-like"/>
    <property type="match status" value="1"/>
</dbReference>
<dbReference type="GO" id="GO:0003755">
    <property type="term" value="F:peptidyl-prolyl cis-trans isomerase activity"/>
    <property type="evidence" value="ECO:0007669"/>
    <property type="project" value="UniProtKB-KW"/>
</dbReference>
<protein>
    <recommendedName>
        <fullName evidence="1">peptidylprolyl isomerase</fullName>
        <ecNumber evidence="1">5.2.1.8</ecNumber>
    </recommendedName>
</protein>
<evidence type="ECO:0000313" key="6">
    <source>
        <dbReference type="EMBL" id="KAA3680241.1"/>
    </source>
</evidence>
<dbReference type="InterPro" id="IPR002130">
    <property type="entry name" value="Cyclophilin-type_PPIase_dom"/>
</dbReference>
<evidence type="ECO:0000313" key="7">
    <source>
        <dbReference type="Proteomes" id="UP000324629"/>
    </source>
</evidence>
<sequence>MPPFSFLLVLSAFLVVSQCVAEKVTDKVGGQRLSYENSPFHRVIKGFMIQGGDFTKGDGTGGPDTNGSQFFITTATARWLDGKHVVFGKVLEGMVCLLFYGNIPRMS</sequence>
<evidence type="ECO:0000256" key="2">
    <source>
        <dbReference type="ARBA" id="ARBA00023110"/>
    </source>
</evidence>
<feature type="chain" id="PRO_5023939027" description="peptidylprolyl isomerase" evidence="4">
    <location>
        <begin position="22"/>
        <end position="107"/>
    </location>
</feature>
<keyword evidence="2" id="KW-0697">Rotamase</keyword>
<dbReference type="PROSITE" id="PS00170">
    <property type="entry name" value="CSA_PPIASE_1"/>
    <property type="match status" value="1"/>
</dbReference>